<dbReference type="EMBL" id="MFIQ01000014">
    <property type="protein sequence ID" value="OGF93515.1"/>
    <property type="molecule type" value="Genomic_DNA"/>
</dbReference>
<feature type="transmembrane region" description="Helical" evidence="1">
    <location>
        <begin position="188"/>
        <end position="206"/>
    </location>
</feature>
<evidence type="ECO:0000313" key="2">
    <source>
        <dbReference type="EMBL" id="OGF93515.1"/>
    </source>
</evidence>
<feature type="transmembrane region" description="Helical" evidence="1">
    <location>
        <begin position="520"/>
        <end position="536"/>
    </location>
</feature>
<accession>A0A1F5Y031</accession>
<gene>
    <name evidence="2" type="ORF">A3G54_00755</name>
</gene>
<feature type="transmembrane region" description="Helical" evidence="1">
    <location>
        <begin position="371"/>
        <end position="393"/>
    </location>
</feature>
<feature type="transmembrane region" description="Helical" evidence="1">
    <location>
        <begin position="496"/>
        <end position="513"/>
    </location>
</feature>
<feature type="transmembrane region" description="Helical" evidence="1">
    <location>
        <begin position="99"/>
        <end position="121"/>
    </location>
</feature>
<dbReference type="Proteomes" id="UP000178894">
    <property type="component" value="Unassembled WGS sequence"/>
</dbReference>
<feature type="transmembrane region" description="Helical" evidence="1">
    <location>
        <begin position="61"/>
        <end position="78"/>
    </location>
</feature>
<keyword evidence="1" id="KW-0472">Membrane</keyword>
<proteinExistence type="predicted"/>
<sequence>MVNLMLFLISGYGLGLLAVKFLDPLEKLSLLERFIARLIVGFLGIGFEILFFSLAARNLSIAIYLSFAINIALAFKHYRKDFIGYRESLRTYFASYSFLSWHSLILTFLFLAFSGVFLQVLTFDAQGLPQGTLIGWGDIAYHLDMIRHLALSDPFVLDQPIANGAPLTYPLMINFLSAILLRLGLNLFLAWYIPTIIFSITIFWGLYALGRRLFSSKIWVVALIILIFFGSGLGFIYFFQDLRNAYIATGWSGVRDIIDAPPHQYTHMDMRTGGKPQSADSPLNIVWITPVISFLSHQRSFVLGFSILILLLIGWVVYNEEVASKDKNYFVRWLPLLGLLPLIHAHSLIAAAIIFSVLFARQIFNRSAVKFWLIGLILAILVALPQIMFVFHLKFIGAESGSSFLKLWWGWMTCQHSASWFVCDPNTKGTDTSVLWFWTKNFGVIFWVWLVGVLTFIRLKSPRLVRALIPASLLLFAVPNLMLFQPWEFDNNKVLFYWWLFAVIIILTVLERIPWNSLRTASLALLLLCGSLAGFIDASSRVRQTIDSISGNPVREHFGYYGEWEVAAGAWIVANTKSNDAFLTSDGANNFVPMLTGRPIFLGFPGWLWTQGNSQAILLRQVTARQFFQTGNPSSLCVMGVRWLIWEPSLFNTYPEARNSDPSQLGNIGYTQNTPYGQRDIIRLRCSDSA</sequence>
<feature type="transmembrane region" description="Helical" evidence="1">
    <location>
        <begin position="301"/>
        <end position="318"/>
    </location>
</feature>
<dbReference type="AlphaFoldDB" id="A0A1F5Y031"/>
<evidence type="ECO:0000256" key="1">
    <source>
        <dbReference type="SAM" id="Phobius"/>
    </source>
</evidence>
<protein>
    <recommendedName>
        <fullName evidence="4">Glycosyltransferase RgtA/B/C/D-like domain-containing protein</fullName>
    </recommendedName>
</protein>
<feature type="transmembrane region" description="Helical" evidence="1">
    <location>
        <begin position="161"/>
        <end position="181"/>
    </location>
</feature>
<keyword evidence="1" id="KW-1133">Transmembrane helix</keyword>
<comment type="caution">
    <text evidence="2">The sequence shown here is derived from an EMBL/GenBank/DDBJ whole genome shotgun (WGS) entry which is preliminary data.</text>
</comment>
<feature type="transmembrane region" description="Helical" evidence="1">
    <location>
        <begin position="338"/>
        <end position="359"/>
    </location>
</feature>
<evidence type="ECO:0000313" key="3">
    <source>
        <dbReference type="Proteomes" id="UP000178894"/>
    </source>
</evidence>
<feature type="transmembrane region" description="Helical" evidence="1">
    <location>
        <begin position="6"/>
        <end position="22"/>
    </location>
</feature>
<feature type="transmembrane region" description="Helical" evidence="1">
    <location>
        <begin position="464"/>
        <end position="484"/>
    </location>
</feature>
<name>A0A1F5Y031_9BACT</name>
<feature type="transmembrane region" description="Helical" evidence="1">
    <location>
        <begin position="435"/>
        <end position="457"/>
    </location>
</feature>
<keyword evidence="1" id="KW-0812">Transmembrane</keyword>
<dbReference type="STRING" id="1798364.A3G54_00755"/>
<feature type="transmembrane region" description="Helical" evidence="1">
    <location>
        <begin position="34"/>
        <end position="55"/>
    </location>
</feature>
<feature type="transmembrane region" description="Helical" evidence="1">
    <location>
        <begin position="218"/>
        <end position="239"/>
    </location>
</feature>
<reference evidence="2 3" key="1">
    <citation type="journal article" date="2016" name="Nat. Commun.">
        <title>Thousands of microbial genomes shed light on interconnected biogeochemical processes in an aquifer system.</title>
        <authorList>
            <person name="Anantharaman K."/>
            <person name="Brown C.T."/>
            <person name="Hug L.A."/>
            <person name="Sharon I."/>
            <person name="Castelle C.J."/>
            <person name="Probst A.J."/>
            <person name="Thomas B.C."/>
            <person name="Singh A."/>
            <person name="Wilkins M.J."/>
            <person name="Karaoz U."/>
            <person name="Brodie E.L."/>
            <person name="Williams K.H."/>
            <person name="Hubbard S.S."/>
            <person name="Banfield J.F."/>
        </authorList>
    </citation>
    <scope>NUCLEOTIDE SEQUENCE [LARGE SCALE GENOMIC DNA]</scope>
</reference>
<evidence type="ECO:0008006" key="4">
    <source>
        <dbReference type="Google" id="ProtNLM"/>
    </source>
</evidence>
<organism evidence="2 3">
    <name type="scientific">Candidatus Giovannonibacteria bacterium RIFCSPLOWO2_12_FULL_44_15</name>
    <dbReference type="NCBI Taxonomy" id="1798364"/>
    <lineage>
        <taxon>Bacteria</taxon>
        <taxon>Candidatus Giovannoniibacteriota</taxon>
    </lineage>
</organism>